<keyword evidence="6" id="KW-1185">Reference proteome</keyword>
<dbReference type="Gene3D" id="2.130.10.10">
    <property type="entry name" value="YVTN repeat-like/Quinoprotein amine dehydrogenase"/>
    <property type="match status" value="1"/>
</dbReference>
<gene>
    <name evidence="5" type="primary">LST8</name>
    <name evidence="5" type="ORF">MHBO_001803</name>
</gene>
<dbReference type="PROSITE" id="PS50082">
    <property type="entry name" value="WD_REPEATS_2"/>
    <property type="match status" value="1"/>
</dbReference>
<evidence type="ECO:0000313" key="6">
    <source>
        <dbReference type="Proteomes" id="UP001439008"/>
    </source>
</evidence>
<dbReference type="InterPro" id="IPR015943">
    <property type="entry name" value="WD40/YVTN_repeat-like_dom_sf"/>
</dbReference>
<dbReference type="InterPro" id="IPR037588">
    <property type="entry name" value="MLST8"/>
</dbReference>
<protein>
    <submittedName>
        <fullName evidence="5">TOR complex subunit lst8</fullName>
    </submittedName>
</protein>
<dbReference type="PANTHER" id="PTHR19842:SF0">
    <property type="entry name" value="TARGET OF RAPAMYCIN COMPLEX SUBUNIT LST8"/>
    <property type="match status" value="1"/>
</dbReference>
<dbReference type="PROSITE" id="PS50294">
    <property type="entry name" value="WD_REPEATS_REGION"/>
    <property type="match status" value="1"/>
</dbReference>
<dbReference type="EMBL" id="JBDODL010000506">
    <property type="protein sequence ID" value="MES1920084.1"/>
    <property type="molecule type" value="Genomic_DNA"/>
</dbReference>
<keyword evidence="2 4" id="KW-0853">WD repeat</keyword>
<comment type="caution">
    <text evidence="5">The sequence shown here is derived from an EMBL/GenBank/DDBJ whole genome shotgun (WGS) entry which is preliminary data.</text>
</comment>
<dbReference type="PANTHER" id="PTHR19842">
    <property type="entry name" value="G BETA-LIKE PROTEIN GBL"/>
    <property type="match status" value="1"/>
</dbReference>
<dbReference type="Proteomes" id="UP001439008">
    <property type="component" value="Unassembled WGS sequence"/>
</dbReference>
<comment type="similarity">
    <text evidence="1">Belongs to the WD repeat LST8 family.</text>
</comment>
<evidence type="ECO:0000256" key="2">
    <source>
        <dbReference type="ARBA" id="ARBA00022574"/>
    </source>
</evidence>
<evidence type="ECO:0000256" key="3">
    <source>
        <dbReference type="ARBA" id="ARBA00022737"/>
    </source>
</evidence>
<evidence type="ECO:0000313" key="5">
    <source>
        <dbReference type="EMBL" id="MES1920084.1"/>
    </source>
</evidence>
<accession>A0ABV2AKV5</accession>
<dbReference type="SUPFAM" id="SSF50978">
    <property type="entry name" value="WD40 repeat-like"/>
    <property type="match status" value="1"/>
</dbReference>
<name>A0ABV2AKV5_9EUKA</name>
<dbReference type="InterPro" id="IPR001680">
    <property type="entry name" value="WD40_rpt"/>
</dbReference>
<sequence>MKINKICTGDYNGTIKFINPKNGFSDRTIYYNSSQINLIRQIPFYSRIAVAAAPNILTYEVGSDNTLPLETYIGHKKCVTSLDFFGDRTKMASCSEDKTVKIWDFKLPNKVNEFINDEPLCGVNVIDDNTIMSCDYEGNLNLFDQRKHGLLKNNYIGRDISFTSISANTSKSLLAATDLKGDCFVFEMDKNYDLELIKRFSAHKSYNLRCGFNSASEFYLLINLNCAIF</sequence>
<dbReference type="InterPro" id="IPR019775">
    <property type="entry name" value="WD40_repeat_CS"/>
</dbReference>
<feature type="repeat" description="WD" evidence="4">
    <location>
        <begin position="72"/>
        <end position="113"/>
    </location>
</feature>
<dbReference type="InterPro" id="IPR036322">
    <property type="entry name" value="WD40_repeat_dom_sf"/>
</dbReference>
<dbReference type="PROSITE" id="PS00678">
    <property type="entry name" value="WD_REPEATS_1"/>
    <property type="match status" value="1"/>
</dbReference>
<dbReference type="Pfam" id="PF00400">
    <property type="entry name" value="WD40"/>
    <property type="match status" value="1"/>
</dbReference>
<evidence type="ECO:0000256" key="1">
    <source>
        <dbReference type="ARBA" id="ARBA00009890"/>
    </source>
</evidence>
<organism evidence="5 6">
    <name type="scientific">Bonamia ostreae</name>
    <dbReference type="NCBI Taxonomy" id="126728"/>
    <lineage>
        <taxon>Eukaryota</taxon>
        <taxon>Sar</taxon>
        <taxon>Rhizaria</taxon>
        <taxon>Endomyxa</taxon>
        <taxon>Ascetosporea</taxon>
        <taxon>Haplosporida</taxon>
        <taxon>Bonamia</taxon>
    </lineage>
</organism>
<evidence type="ECO:0000256" key="4">
    <source>
        <dbReference type="PROSITE-ProRule" id="PRU00221"/>
    </source>
</evidence>
<dbReference type="SMART" id="SM00320">
    <property type="entry name" value="WD40"/>
    <property type="match status" value="2"/>
</dbReference>
<proteinExistence type="inferred from homology"/>
<reference evidence="5 6" key="1">
    <citation type="journal article" date="2024" name="BMC Biol.">
        <title>Comparative genomics of Ascetosporea gives new insight into the evolutionary basis for animal parasitism in Rhizaria.</title>
        <authorList>
            <person name="Hiltunen Thoren M."/>
            <person name="Onut-Brannstrom I."/>
            <person name="Alfjorden A."/>
            <person name="Peckova H."/>
            <person name="Swords F."/>
            <person name="Hooper C."/>
            <person name="Holzer A.S."/>
            <person name="Bass D."/>
            <person name="Burki F."/>
        </authorList>
    </citation>
    <scope>NUCLEOTIDE SEQUENCE [LARGE SCALE GENOMIC DNA]</scope>
    <source>
        <strain evidence="5">20-A016</strain>
    </source>
</reference>
<keyword evidence="3" id="KW-0677">Repeat</keyword>